<proteinExistence type="predicted"/>
<keyword evidence="2" id="KW-1185">Reference proteome</keyword>
<protein>
    <submittedName>
        <fullName evidence="1">Uncharacterized protein</fullName>
    </submittedName>
</protein>
<evidence type="ECO:0000313" key="2">
    <source>
        <dbReference type="Proteomes" id="UP000626092"/>
    </source>
</evidence>
<gene>
    <name evidence="1" type="ORF">RHSIM_Rhsim02G0097200</name>
</gene>
<dbReference type="EMBL" id="WJXA01000002">
    <property type="protein sequence ID" value="KAF7150321.1"/>
    <property type="molecule type" value="Genomic_DNA"/>
</dbReference>
<reference evidence="1" key="1">
    <citation type="submission" date="2019-11" db="EMBL/GenBank/DDBJ databases">
        <authorList>
            <person name="Liu Y."/>
            <person name="Hou J."/>
            <person name="Li T.-Q."/>
            <person name="Guan C.-H."/>
            <person name="Wu X."/>
            <person name="Wu H.-Z."/>
            <person name="Ling F."/>
            <person name="Zhang R."/>
            <person name="Shi X.-G."/>
            <person name="Ren J.-P."/>
            <person name="Chen E.-F."/>
            <person name="Sun J.-M."/>
        </authorList>
    </citation>
    <scope>NUCLEOTIDE SEQUENCE</scope>
    <source>
        <strain evidence="1">Adult_tree_wgs_1</strain>
        <tissue evidence="1">Leaves</tissue>
    </source>
</reference>
<sequence>MPFWRFAWGFGGAFCCIGKRAIAMKWRDREGWERGPLSKAKSRSLKVESQAMKKAVLAVGTKVGRVKFERKGKEERDNRDD</sequence>
<name>A0A834HDR1_RHOSS</name>
<dbReference type="Proteomes" id="UP000626092">
    <property type="component" value="Unassembled WGS sequence"/>
</dbReference>
<organism evidence="1 2">
    <name type="scientific">Rhododendron simsii</name>
    <name type="common">Sims's rhododendron</name>
    <dbReference type="NCBI Taxonomy" id="118357"/>
    <lineage>
        <taxon>Eukaryota</taxon>
        <taxon>Viridiplantae</taxon>
        <taxon>Streptophyta</taxon>
        <taxon>Embryophyta</taxon>
        <taxon>Tracheophyta</taxon>
        <taxon>Spermatophyta</taxon>
        <taxon>Magnoliopsida</taxon>
        <taxon>eudicotyledons</taxon>
        <taxon>Gunneridae</taxon>
        <taxon>Pentapetalae</taxon>
        <taxon>asterids</taxon>
        <taxon>Ericales</taxon>
        <taxon>Ericaceae</taxon>
        <taxon>Ericoideae</taxon>
        <taxon>Rhodoreae</taxon>
        <taxon>Rhododendron</taxon>
    </lineage>
</organism>
<dbReference type="AlphaFoldDB" id="A0A834HDR1"/>
<comment type="caution">
    <text evidence="1">The sequence shown here is derived from an EMBL/GenBank/DDBJ whole genome shotgun (WGS) entry which is preliminary data.</text>
</comment>
<evidence type="ECO:0000313" key="1">
    <source>
        <dbReference type="EMBL" id="KAF7150321.1"/>
    </source>
</evidence>
<accession>A0A834HDR1</accession>